<dbReference type="EMBL" id="JAPJDZ010000013">
    <property type="protein sequence ID" value="MDP5135800.1"/>
    <property type="molecule type" value="Genomic_DNA"/>
</dbReference>
<evidence type="ECO:0000313" key="3">
    <source>
        <dbReference type="EMBL" id="MDP5135800.1"/>
    </source>
</evidence>
<keyword evidence="4" id="KW-1185">Reference proteome</keyword>
<protein>
    <submittedName>
        <fullName evidence="3">DUF4124 domain-containing protein</fullName>
    </submittedName>
</protein>
<dbReference type="InterPro" id="IPR025392">
    <property type="entry name" value="DUF4124"/>
</dbReference>
<feature type="signal peptide" evidence="1">
    <location>
        <begin position="1"/>
        <end position="22"/>
    </location>
</feature>
<dbReference type="Pfam" id="PF13511">
    <property type="entry name" value="DUF4124"/>
    <property type="match status" value="1"/>
</dbReference>
<dbReference type="Proteomes" id="UP001231109">
    <property type="component" value="Unassembled WGS sequence"/>
</dbReference>
<reference evidence="3 4" key="1">
    <citation type="submission" date="2022-11" db="EMBL/GenBank/DDBJ databases">
        <title>Viruses from the air-sea interface of a natural surface slick.</title>
        <authorList>
            <person name="Rahlff J."/>
            <person name="Holmfeldt K."/>
        </authorList>
    </citation>
    <scope>NUCLEOTIDE SEQUENCE [LARGE SCALE GENOMIC DNA]</scope>
    <source>
        <strain evidence="3 4">SMS4</strain>
    </source>
</reference>
<keyword evidence="1" id="KW-0732">Signal</keyword>
<evidence type="ECO:0000259" key="2">
    <source>
        <dbReference type="Pfam" id="PF13511"/>
    </source>
</evidence>
<name>A0ABT9HXE6_9GAMM</name>
<accession>A0ABT9HXE6</accession>
<feature type="chain" id="PRO_5045605818" evidence="1">
    <location>
        <begin position="23"/>
        <end position="172"/>
    </location>
</feature>
<feature type="domain" description="DUF4124" evidence="2">
    <location>
        <begin position="15"/>
        <end position="48"/>
    </location>
</feature>
<gene>
    <name evidence="3" type="ORF">ORJ04_07545</name>
</gene>
<evidence type="ECO:0000256" key="1">
    <source>
        <dbReference type="SAM" id="SignalP"/>
    </source>
</evidence>
<dbReference type="RefSeq" id="WP_027670614.1">
    <property type="nucleotide sequence ID" value="NZ_JAPJDY010000003.1"/>
</dbReference>
<proteinExistence type="predicted"/>
<sequence length="172" mass="19149">MTKILRLWLILSSVCILQPAVADVYKCTDEAGEVVFQGEPCRQGEEVKLDIRFAEQTEQAVDNLITGSWCEIGTSSVLGGTVEQDNALRKTWIFSERQMVQHVSQDQRMDTFKYPIRQEPGSFVVDHPAYGSGQVSWQVKKLTDDQLVIAAYGGFTHLSVGNCEMAMASAKN</sequence>
<organism evidence="3 4">
    <name type="scientific">Rheinheimera baltica</name>
    <dbReference type="NCBI Taxonomy" id="67576"/>
    <lineage>
        <taxon>Bacteria</taxon>
        <taxon>Pseudomonadati</taxon>
        <taxon>Pseudomonadota</taxon>
        <taxon>Gammaproteobacteria</taxon>
        <taxon>Chromatiales</taxon>
        <taxon>Chromatiaceae</taxon>
        <taxon>Rheinheimera</taxon>
    </lineage>
</organism>
<evidence type="ECO:0000313" key="4">
    <source>
        <dbReference type="Proteomes" id="UP001231109"/>
    </source>
</evidence>
<comment type="caution">
    <text evidence="3">The sequence shown here is derived from an EMBL/GenBank/DDBJ whole genome shotgun (WGS) entry which is preliminary data.</text>
</comment>